<dbReference type="AlphaFoldDB" id="A0A8J4DQK8"/>
<evidence type="ECO:0000313" key="1">
    <source>
        <dbReference type="EMBL" id="GIJ46719.1"/>
    </source>
</evidence>
<gene>
    <name evidence="1" type="ORF">Val02_36050</name>
</gene>
<dbReference type="EMBL" id="BOPF01000012">
    <property type="protein sequence ID" value="GIJ46719.1"/>
    <property type="molecule type" value="Genomic_DNA"/>
</dbReference>
<evidence type="ECO:0000313" key="2">
    <source>
        <dbReference type="Proteomes" id="UP000619260"/>
    </source>
</evidence>
<proteinExistence type="predicted"/>
<protein>
    <submittedName>
        <fullName evidence="1">Uncharacterized protein</fullName>
    </submittedName>
</protein>
<reference evidence="1" key="1">
    <citation type="submission" date="2021-01" db="EMBL/GenBank/DDBJ databases">
        <title>Whole genome shotgun sequence of Virgisporangium aliadipatigenens NBRC 105644.</title>
        <authorList>
            <person name="Komaki H."/>
            <person name="Tamura T."/>
        </authorList>
    </citation>
    <scope>NUCLEOTIDE SEQUENCE</scope>
    <source>
        <strain evidence="1">NBRC 105644</strain>
    </source>
</reference>
<sequence length="40" mass="4395">MQREITTAVHKVGGVVTDLRGQPWVPGVHAEMLAVRREVA</sequence>
<name>A0A8J4DQK8_9ACTN</name>
<dbReference type="Proteomes" id="UP000619260">
    <property type="component" value="Unassembled WGS sequence"/>
</dbReference>
<accession>A0A8J4DQK8</accession>
<dbReference type="RefSeq" id="WP_275415584.1">
    <property type="nucleotide sequence ID" value="NZ_BOPF01000012.1"/>
</dbReference>
<organism evidence="1 2">
    <name type="scientific">Virgisporangium aliadipatigenens</name>
    <dbReference type="NCBI Taxonomy" id="741659"/>
    <lineage>
        <taxon>Bacteria</taxon>
        <taxon>Bacillati</taxon>
        <taxon>Actinomycetota</taxon>
        <taxon>Actinomycetes</taxon>
        <taxon>Micromonosporales</taxon>
        <taxon>Micromonosporaceae</taxon>
        <taxon>Virgisporangium</taxon>
    </lineage>
</organism>
<keyword evidence="2" id="KW-1185">Reference proteome</keyword>
<comment type="caution">
    <text evidence="1">The sequence shown here is derived from an EMBL/GenBank/DDBJ whole genome shotgun (WGS) entry which is preliminary data.</text>
</comment>